<evidence type="ECO:0000313" key="3">
    <source>
        <dbReference type="EMBL" id="SUM89545.1"/>
    </source>
</evidence>
<dbReference type="Proteomes" id="UP000264146">
    <property type="component" value="Chromosome"/>
</dbReference>
<organism evidence="3">
    <name type="scientific">Staphylococcus schleiferi</name>
    <dbReference type="NCBI Taxonomy" id="1295"/>
    <lineage>
        <taxon>Bacteria</taxon>
        <taxon>Bacillati</taxon>
        <taxon>Bacillota</taxon>
        <taxon>Bacilli</taxon>
        <taxon>Bacillales</taxon>
        <taxon>Staphylococcaceae</taxon>
        <taxon>Staphylococcus</taxon>
    </lineage>
</organism>
<dbReference type="RefSeq" id="WP_016424764.1">
    <property type="nucleotide sequence ID" value="NZ_CABKRV010000001.1"/>
</dbReference>
<name>A0A7Z7VXP8_STASC</name>
<accession>A0A7Z7VXP8</accession>
<dbReference type="EMBL" id="UHEF01000001">
    <property type="protein sequence ID" value="SUM89545.1"/>
    <property type="molecule type" value="Genomic_DNA"/>
</dbReference>
<reference evidence="1 4" key="3">
    <citation type="submission" date="2020-11" db="EMBL/GenBank/DDBJ databases">
        <authorList>
            <consortium name="Pathogen Informatics"/>
        </authorList>
    </citation>
    <scope>NUCLEOTIDE SEQUENCE [LARGE SCALE GENOMIC DNA]</scope>
    <source>
        <strain evidence="1 4">NCTC12218</strain>
    </source>
</reference>
<evidence type="ECO:0000313" key="4">
    <source>
        <dbReference type="Proteomes" id="UP000264146"/>
    </source>
</evidence>
<dbReference type="Gene3D" id="1.10.220.80">
    <property type="entry name" value="BH2638-like"/>
    <property type="match status" value="1"/>
</dbReference>
<dbReference type="InterPro" id="IPR007920">
    <property type="entry name" value="UPF0223"/>
</dbReference>
<reference evidence="2 5" key="1">
    <citation type="submission" date="2018-01" db="EMBL/GenBank/DDBJ databases">
        <title>Complete genome sequence of Staphylococcus Scheliferi isolated from human.</title>
        <authorList>
            <person name="Abouelkhair M.A."/>
            <person name="Bemis D.A."/>
            <person name="Kania S.A."/>
        </authorList>
    </citation>
    <scope>NUCLEOTIDE SEQUENCE [LARGE SCALE GENOMIC DNA]</scope>
    <source>
        <strain evidence="2 5">ATCC 43808</strain>
    </source>
</reference>
<keyword evidence="5" id="KW-1185">Reference proteome</keyword>
<dbReference type="PIRSF" id="PIRSF037260">
    <property type="entry name" value="UPF0223"/>
    <property type="match status" value="1"/>
</dbReference>
<evidence type="ECO:0000313" key="1">
    <source>
        <dbReference type="EMBL" id="CAD7360161.1"/>
    </source>
</evidence>
<dbReference type="Proteomes" id="UP000572988">
    <property type="component" value="Unassembled WGS sequence"/>
</dbReference>
<dbReference type="GeneID" id="93790430"/>
<dbReference type="Pfam" id="PF05256">
    <property type="entry name" value="UPF0223"/>
    <property type="match status" value="1"/>
</dbReference>
<dbReference type="SUPFAM" id="SSF158504">
    <property type="entry name" value="BH2638-like"/>
    <property type="match status" value="1"/>
</dbReference>
<gene>
    <name evidence="2" type="ORF">C1O36_07125</name>
    <name evidence="3" type="ORF">NCTC12218_01827</name>
</gene>
<dbReference type="EMBL" id="LR962863">
    <property type="protein sequence ID" value="CAD7360161.1"/>
    <property type="molecule type" value="Genomic_DNA"/>
</dbReference>
<proteinExistence type="predicted"/>
<protein>
    <submittedName>
        <fullName evidence="3">Cytosolic protein</fullName>
    </submittedName>
</protein>
<sequence length="90" mass="10967">MDYHYPIDMDWSKDEIMDVITFFNAIESYYEQHIAREVLMTRYRRFKAVVPGKADEKRIFEDFRKHSGYDSYFVMKQAKENPDQEILSNK</sequence>
<evidence type="ECO:0000313" key="2">
    <source>
        <dbReference type="EMBL" id="NHA34289.1"/>
    </source>
</evidence>
<dbReference type="AlphaFoldDB" id="A0A7Z7VXP8"/>
<evidence type="ECO:0000313" key="5">
    <source>
        <dbReference type="Proteomes" id="UP000572988"/>
    </source>
</evidence>
<dbReference type="EMBL" id="POVK01000021">
    <property type="protein sequence ID" value="NHA34289.1"/>
    <property type="molecule type" value="Genomic_DNA"/>
</dbReference>
<reference evidence="3" key="2">
    <citation type="submission" date="2018-06" db="EMBL/GenBank/DDBJ databases">
        <authorList>
            <consortium name="Pathogen Informatics"/>
            <person name="Doyle S."/>
        </authorList>
    </citation>
    <scope>NUCLEOTIDE SEQUENCE [LARGE SCALE GENOMIC DNA]</scope>
    <source>
        <strain evidence="3">NCTC12218</strain>
    </source>
</reference>
<dbReference type="InterPro" id="IPR023324">
    <property type="entry name" value="BH2638-like_sf"/>
</dbReference>
<dbReference type="NCBIfam" id="NF003353">
    <property type="entry name" value="PRK04387.1"/>
    <property type="match status" value="1"/>
</dbReference>